<evidence type="ECO:0000256" key="2">
    <source>
        <dbReference type="SAM" id="MobiDB-lite"/>
    </source>
</evidence>
<dbReference type="InterPro" id="IPR007139">
    <property type="entry name" value="DUF349"/>
</dbReference>
<gene>
    <name evidence="3" type="ORF">FJ693_18760</name>
</gene>
<evidence type="ECO:0000256" key="1">
    <source>
        <dbReference type="SAM" id="Coils"/>
    </source>
</evidence>
<name>A0A552WK90_9MICO</name>
<feature type="region of interest" description="Disordered" evidence="2">
    <location>
        <begin position="1"/>
        <end position="265"/>
    </location>
</feature>
<keyword evidence="4" id="KW-1185">Reference proteome</keyword>
<feature type="compositionally biased region" description="Low complexity" evidence="2">
    <location>
        <begin position="98"/>
        <end position="185"/>
    </location>
</feature>
<dbReference type="Pfam" id="PF03993">
    <property type="entry name" value="DUF349"/>
    <property type="match status" value="3"/>
</dbReference>
<feature type="coiled-coil region" evidence="1">
    <location>
        <begin position="585"/>
        <end position="642"/>
    </location>
</feature>
<feature type="compositionally biased region" description="Polar residues" evidence="2">
    <location>
        <begin position="37"/>
        <end position="48"/>
    </location>
</feature>
<reference evidence="3 4" key="1">
    <citation type="submission" date="2019-07" db="EMBL/GenBank/DDBJ databases">
        <title>Georgenia wutianyii sp. nov. and Georgenia *** sp. nov. isolated from plateau pika (Ochotona curzoniae) in the Qinghai-Tibet plateau of China.</title>
        <authorList>
            <person name="Tian Z."/>
        </authorList>
    </citation>
    <scope>NUCLEOTIDE SEQUENCE [LARGE SCALE GENOMIC DNA]</scope>
    <source>
        <strain evidence="3 4">Z446</strain>
    </source>
</reference>
<feature type="compositionally biased region" description="Basic and acidic residues" evidence="2">
    <location>
        <begin position="10"/>
        <end position="36"/>
    </location>
</feature>
<protein>
    <submittedName>
        <fullName evidence="3">DUF349 domain-containing protein</fullName>
    </submittedName>
</protein>
<feature type="compositionally biased region" description="Pro residues" evidence="2">
    <location>
        <begin position="225"/>
        <end position="239"/>
    </location>
</feature>
<feature type="compositionally biased region" description="Low complexity" evidence="2">
    <location>
        <begin position="55"/>
        <end position="66"/>
    </location>
</feature>
<organism evidence="3 4">
    <name type="scientific">Georgenia yuyongxinii</name>
    <dbReference type="NCBI Taxonomy" id="2589797"/>
    <lineage>
        <taxon>Bacteria</taxon>
        <taxon>Bacillati</taxon>
        <taxon>Actinomycetota</taxon>
        <taxon>Actinomycetes</taxon>
        <taxon>Micrococcales</taxon>
        <taxon>Bogoriellaceae</taxon>
        <taxon>Georgenia</taxon>
    </lineage>
</organism>
<keyword evidence="1" id="KW-0175">Coiled coil</keyword>
<dbReference type="Proteomes" id="UP000318693">
    <property type="component" value="Unassembled WGS sequence"/>
</dbReference>
<accession>A0A552WK90</accession>
<comment type="caution">
    <text evidence="3">The sequence shown here is derived from an EMBL/GenBank/DDBJ whole genome shotgun (WGS) entry which is preliminary data.</text>
</comment>
<evidence type="ECO:0000313" key="4">
    <source>
        <dbReference type="Proteomes" id="UP000318693"/>
    </source>
</evidence>
<proteinExistence type="predicted"/>
<sequence length="671" mass="72137">MGCVTTAHTRARDRGGEPAREARERCGACLPRHREGVTSTVTEQTSPSDIRDAGSPEQEPTPESQPASLEPSAASHTPDVALQADTTAGVPARDDVEPPAAAQAPVDTAAEPPAEEPQAPVDTAAVPPAEEPQAPVDSAAVPPAEEPQAPVDSAAVPPAEEPQAPVDSAAEPPAEEPQAPAEPQATVDTPVEPPADEPQAPEEPQASADTTPAAAGPEAVGARPTPRPRPMPRPAPLPHTPAAAAPVAPAAPPVDARDAAEAAAWGRVDDDGTVWVREATGERMVGQYTGADREEALGFYVRRFLDLQAQVALFEARLPQLAAKEIDQTLTTLTEALQEPTAVGDIDGLRARLERLTAAADERRAQAAAERESAKAQAVAERTAIVEQAEKIAAQDPSRTQWKQSGERLRNLLDSWKNAQRNGPRLDRPTEDSLWKRFSHARTAFDRHRRQYFSELDASQAQVKSAKEQLIARAEELSTSTDWARTAIAYRQLMDDWKAAGRAARKDDDALWARFRAAQQSFFDARSAQNAEVDAEYGENLKVKLALLEEAEKLVPVTDVKAAKAALRPLQDKWDAAGKVPRNDVQRVEGRMRAVEQAVRDAEQAAWHKTDPEKKARAEGAAAQLEASIKALEADLAKARDTGDDTQIAEAQAALDARRAWLDQVQRTARD</sequence>
<dbReference type="EMBL" id="VJXR01000099">
    <property type="protein sequence ID" value="TRW43162.1"/>
    <property type="molecule type" value="Genomic_DNA"/>
</dbReference>
<dbReference type="AlphaFoldDB" id="A0A552WK90"/>
<evidence type="ECO:0000313" key="3">
    <source>
        <dbReference type="EMBL" id="TRW43162.1"/>
    </source>
</evidence>